<organism evidence="3 4">
    <name type="scientific">Paenibacillus algorifonticola</name>
    <dbReference type="NCBI Taxonomy" id="684063"/>
    <lineage>
        <taxon>Bacteria</taxon>
        <taxon>Bacillati</taxon>
        <taxon>Bacillota</taxon>
        <taxon>Bacilli</taxon>
        <taxon>Bacillales</taxon>
        <taxon>Paenibacillaceae</taxon>
        <taxon>Paenibacillus</taxon>
    </lineage>
</organism>
<dbReference type="InterPro" id="IPR050490">
    <property type="entry name" value="Bact_solute-bd_prot1"/>
</dbReference>
<dbReference type="SUPFAM" id="SSF53850">
    <property type="entry name" value="Periplasmic binding protein-like II"/>
    <property type="match status" value="1"/>
</dbReference>
<dbReference type="AlphaFoldDB" id="A0A1I1ZTD4"/>
<feature type="compositionally biased region" description="Low complexity" evidence="2">
    <location>
        <begin position="74"/>
        <end position="95"/>
    </location>
</feature>
<dbReference type="Proteomes" id="UP000183410">
    <property type="component" value="Unassembled WGS sequence"/>
</dbReference>
<sequence>MKQGETAVAVLWWRGAFQSEKYKPIYRCKTYKCLYFKKREATALKSLRKTFSLLLATTMLIVSTAACTSGTNNGAGSTASTAPSAGGATETAGSSEQEEITLDVFSMLSNFSGEQTGWFAKVIKDKFNINLNIIASNLEGGGDVKFATMMAAGNLGDLVIFGDDGQKYLDSIKAGMLVDWTKDGLLDSKGQNILKYAPKAIEKNKANFGGGSSVYGIGFDVGDDKPGPSEAKDLTYNPNLRWDLYEKLGRPEINTMEDYLPVLKQMQELEPTSESGRPTYAFSMWADWDGNMMVLTKAWAGIHGFDEGDGFNPGGFSLVSADKDEYQGVLDEDGYYMRGLKLYFDANQMGLVDPDSMTQKFEDVVNKMKDGQLLFTFFPWLDDTYNTAEHMAEGKGFALVPFKEERTFSYGYDPYGGNRVWAIGSKTKHPDRVLELIDWLYSPEGNMISSNGPEGLGWELKDGKPVLTAFGEQALPANDTAVPEEFGGGTWKDGMSQLNNSTFKTTNINPDNGEPYDYNLWKSTLEKSPTKLDQDWRAAMGGALTAKEYLEKNNQLAIMRPLFTGTPPSVISDELEQKRGQVAQVIKQFSWKMIFAKNEAEFNKLRQEMLDKAKGLGYDEVLAWNVEQNKKVFGYRKQ</sequence>
<evidence type="ECO:0000256" key="1">
    <source>
        <dbReference type="ARBA" id="ARBA00022729"/>
    </source>
</evidence>
<protein>
    <submittedName>
        <fullName evidence="3">Putative aldouronate transport system substrate-binding protein</fullName>
    </submittedName>
</protein>
<dbReference type="PANTHER" id="PTHR43649">
    <property type="entry name" value="ARABINOSE-BINDING PROTEIN-RELATED"/>
    <property type="match status" value="1"/>
</dbReference>
<dbReference type="PANTHER" id="PTHR43649:SF33">
    <property type="entry name" value="POLYGALACTURONAN_RHAMNOGALACTURONAN-BINDING PROTEIN YTCQ"/>
    <property type="match status" value="1"/>
</dbReference>
<evidence type="ECO:0000313" key="4">
    <source>
        <dbReference type="Proteomes" id="UP000183410"/>
    </source>
</evidence>
<name>A0A1I1ZTD4_9BACL</name>
<reference evidence="4" key="1">
    <citation type="submission" date="2016-10" db="EMBL/GenBank/DDBJ databases">
        <authorList>
            <person name="Varghese N."/>
            <person name="Submissions S."/>
        </authorList>
    </citation>
    <scope>NUCLEOTIDE SEQUENCE [LARGE SCALE GENOMIC DNA]</scope>
    <source>
        <strain evidence="4">CGMCC 1.10223</strain>
    </source>
</reference>
<proteinExistence type="predicted"/>
<accession>A0A1I1ZTD4</accession>
<dbReference type="EMBL" id="FONN01000002">
    <property type="protein sequence ID" value="SFE34919.1"/>
    <property type="molecule type" value="Genomic_DNA"/>
</dbReference>
<keyword evidence="1" id="KW-0732">Signal</keyword>
<feature type="region of interest" description="Disordered" evidence="2">
    <location>
        <begin position="71"/>
        <end position="95"/>
    </location>
</feature>
<evidence type="ECO:0000313" key="3">
    <source>
        <dbReference type="EMBL" id="SFE34919.1"/>
    </source>
</evidence>
<evidence type="ECO:0000256" key="2">
    <source>
        <dbReference type="SAM" id="MobiDB-lite"/>
    </source>
</evidence>
<gene>
    <name evidence="3" type="ORF">SAMN04487969_10272</name>
</gene>
<keyword evidence="4" id="KW-1185">Reference proteome</keyword>
<dbReference type="Gene3D" id="3.40.190.10">
    <property type="entry name" value="Periplasmic binding protein-like II"/>
    <property type="match status" value="2"/>
</dbReference>